<dbReference type="Proteomes" id="UP000000466">
    <property type="component" value="Chromosome"/>
</dbReference>
<dbReference type="GO" id="GO:0016432">
    <property type="term" value="F:tRNA-uridine aminocarboxypropyltransferase activity"/>
    <property type="evidence" value="ECO:0007669"/>
    <property type="project" value="UniProtKB-EC"/>
</dbReference>
<gene>
    <name evidence="7" type="ordered locus">M5M_13815</name>
</gene>
<dbReference type="Pfam" id="PF03942">
    <property type="entry name" value="DTW"/>
    <property type="match status" value="1"/>
</dbReference>
<dbReference type="InterPro" id="IPR005636">
    <property type="entry name" value="DTW"/>
</dbReference>
<evidence type="ECO:0000256" key="2">
    <source>
        <dbReference type="ARBA" id="ARBA00022679"/>
    </source>
</evidence>
<evidence type="ECO:0000313" key="8">
    <source>
        <dbReference type="Proteomes" id="UP000000466"/>
    </source>
</evidence>
<dbReference type="STRING" id="1117647.M5M_13815"/>
<dbReference type="eggNOG" id="COG3148">
    <property type="taxonomic scope" value="Bacteria"/>
</dbReference>
<reference evidence="7 8" key="1">
    <citation type="journal article" date="2013" name="Genome Announc.">
        <title>Complete genome sequence of Simiduia agarivorans SA1(T), a marine bacterium able to degrade a variety of polysaccharides.</title>
        <authorList>
            <person name="Lin S.Y."/>
            <person name="Shieh W.Y."/>
            <person name="Chen J.S."/>
            <person name="Tang S.L."/>
        </authorList>
    </citation>
    <scope>NUCLEOTIDE SEQUENCE [LARGE SCALE GENOMIC DNA]</scope>
    <source>
        <strain evidence="8">DSM 21679 / JCM 13881 / BCRC 17597 / SA1</strain>
    </source>
</reference>
<name>K4KLJ8_SIMAS</name>
<protein>
    <recommendedName>
        <fullName evidence="1">tRNA-uridine aminocarboxypropyltransferase</fullName>
        <ecNumber evidence="1">2.5.1.25</ecNumber>
    </recommendedName>
</protein>
<dbReference type="PANTHER" id="PTHR21392">
    <property type="entry name" value="TRNA-URIDINE AMINOCARBOXYPROPYLTRANSFERASE 2"/>
    <property type="match status" value="1"/>
</dbReference>
<dbReference type="PANTHER" id="PTHR21392:SF0">
    <property type="entry name" value="TRNA-URIDINE AMINOCARBOXYPROPYLTRANSFERASE 2"/>
    <property type="match status" value="1"/>
</dbReference>
<feature type="domain" description="DTW" evidence="6">
    <location>
        <begin position="2"/>
        <end position="186"/>
    </location>
</feature>
<keyword evidence="3" id="KW-0949">S-adenosyl-L-methionine</keyword>
<evidence type="ECO:0000256" key="4">
    <source>
        <dbReference type="ARBA" id="ARBA00022694"/>
    </source>
</evidence>
<keyword evidence="2" id="KW-0808">Transferase</keyword>
<keyword evidence="4" id="KW-0819">tRNA processing</keyword>
<accession>K4KLJ8</accession>
<dbReference type="OrthoDB" id="268835at2"/>
<dbReference type="KEGG" id="saga:M5M_13815"/>
<evidence type="ECO:0000313" key="7">
    <source>
        <dbReference type="EMBL" id="AFU99901.1"/>
    </source>
</evidence>
<comment type="similarity">
    <text evidence="5">Belongs to the TDD superfamily. DTWD2 family.</text>
</comment>
<dbReference type="SMART" id="SM01144">
    <property type="entry name" value="DTW"/>
    <property type="match status" value="1"/>
</dbReference>
<dbReference type="EMBL" id="CP003746">
    <property type="protein sequence ID" value="AFU99901.1"/>
    <property type="molecule type" value="Genomic_DNA"/>
</dbReference>
<keyword evidence="8" id="KW-1185">Reference proteome</keyword>
<proteinExistence type="inferred from homology"/>
<dbReference type="RefSeq" id="WP_015048063.1">
    <property type="nucleotide sequence ID" value="NC_018868.3"/>
</dbReference>
<evidence type="ECO:0000256" key="1">
    <source>
        <dbReference type="ARBA" id="ARBA00012386"/>
    </source>
</evidence>
<dbReference type="InterPro" id="IPR039262">
    <property type="entry name" value="DTWD2/TAPT"/>
</dbReference>
<dbReference type="HOGENOM" id="CLU_066458_2_1_6"/>
<evidence type="ECO:0000259" key="6">
    <source>
        <dbReference type="SMART" id="SM01144"/>
    </source>
</evidence>
<organism evidence="7 8">
    <name type="scientific">Simiduia agarivorans (strain DSM 21679 / JCM 13881 / BCRC 17597 / SA1)</name>
    <dbReference type="NCBI Taxonomy" id="1117647"/>
    <lineage>
        <taxon>Bacteria</taxon>
        <taxon>Pseudomonadati</taxon>
        <taxon>Pseudomonadota</taxon>
        <taxon>Gammaproteobacteria</taxon>
        <taxon>Cellvibrionales</taxon>
        <taxon>Cellvibrionaceae</taxon>
        <taxon>Simiduia</taxon>
    </lineage>
</organism>
<dbReference type="AlphaFoldDB" id="K4KLJ8"/>
<dbReference type="EC" id="2.5.1.25" evidence="1"/>
<dbReference type="GO" id="GO:0008033">
    <property type="term" value="P:tRNA processing"/>
    <property type="evidence" value="ECO:0007669"/>
    <property type="project" value="UniProtKB-KW"/>
</dbReference>
<evidence type="ECO:0000256" key="3">
    <source>
        <dbReference type="ARBA" id="ARBA00022691"/>
    </source>
</evidence>
<evidence type="ECO:0000256" key="5">
    <source>
        <dbReference type="ARBA" id="ARBA00034489"/>
    </source>
</evidence>
<sequence>MPTPKCPHCALVQAYCLCAQVSQIQARTRLVALQHPQETQHSKNTLRLAQLALPAMHCLVGEPAADFRDLAEAIARGDWGRVGLCYPADTATNAPAADARFDTLIVLDATWRKAHKMLMLNPWLAQLPRLSLRQQGNYRLRKTSVDGGLSTLESIAWALHTNEGRNPQPLLDLQARWIDARLKQMPQEVQARYEP</sequence>